<comment type="caution">
    <text evidence="10">The sequence shown here is derived from an EMBL/GenBank/DDBJ whole genome shotgun (WGS) entry which is preliminary data.</text>
</comment>
<dbReference type="SMART" id="SM00326">
    <property type="entry name" value="SH3"/>
    <property type="match status" value="1"/>
</dbReference>
<dbReference type="SUPFAM" id="SSF48366">
    <property type="entry name" value="Ras GEF"/>
    <property type="match status" value="1"/>
</dbReference>
<dbReference type="InterPro" id="IPR001895">
    <property type="entry name" value="RASGEF_cat_dom"/>
</dbReference>
<feature type="compositionally biased region" description="Polar residues" evidence="5">
    <location>
        <begin position="663"/>
        <end position="672"/>
    </location>
</feature>
<dbReference type="Pfam" id="PF00397">
    <property type="entry name" value="WW"/>
    <property type="match status" value="1"/>
</dbReference>
<evidence type="ECO:0000259" key="7">
    <source>
        <dbReference type="PROSITE" id="PS50009"/>
    </source>
</evidence>
<feature type="compositionally biased region" description="Low complexity" evidence="5">
    <location>
        <begin position="1199"/>
        <end position="1219"/>
    </location>
</feature>
<dbReference type="PANTHER" id="PTHR23113:SF368">
    <property type="entry name" value="CELL DIVISION CONTROL PROTEIN 25"/>
    <property type="match status" value="1"/>
</dbReference>
<organism evidence="10 11">
    <name type="scientific">Cryptococcus tetragattii IND107</name>
    <dbReference type="NCBI Taxonomy" id="1296105"/>
    <lineage>
        <taxon>Eukaryota</taxon>
        <taxon>Fungi</taxon>
        <taxon>Dikarya</taxon>
        <taxon>Basidiomycota</taxon>
        <taxon>Agaricomycotina</taxon>
        <taxon>Tremellomycetes</taxon>
        <taxon>Tremellales</taxon>
        <taxon>Cryptococcaceae</taxon>
        <taxon>Cryptococcus</taxon>
        <taxon>Cryptococcus gattii species complex</taxon>
    </lineage>
</organism>
<dbReference type="InterPro" id="IPR036020">
    <property type="entry name" value="WW_dom_sf"/>
</dbReference>
<dbReference type="InterPro" id="IPR000651">
    <property type="entry name" value="Ras-like_Gua-exchang_fac_N"/>
</dbReference>
<dbReference type="Gene3D" id="2.20.70.10">
    <property type="match status" value="1"/>
</dbReference>
<dbReference type="Pfam" id="PF00018">
    <property type="entry name" value="SH3_1"/>
    <property type="match status" value="1"/>
</dbReference>
<evidence type="ECO:0000313" key="10">
    <source>
        <dbReference type="EMBL" id="KAL0240518.1"/>
    </source>
</evidence>
<feature type="region of interest" description="Disordered" evidence="5">
    <location>
        <begin position="1188"/>
        <end position="1221"/>
    </location>
</feature>
<dbReference type="SMART" id="SM00229">
    <property type="entry name" value="RasGEFN"/>
    <property type="match status" value="1"/>
</dbReference>
<dbReference type="PROSITE" id="PS50002">
    <property type="entry name" value="SH3"/>
    <property type="match status" value="1"/>
</dbReference>
<dbReference type="InterPro" id="IPR023578">
    <property type="entry name" value="Ras_GEF_dom_sf"/>
</dbReference>
<feature type="domain" description="WW" evidence="8">
    <location>
        <begin position="257"/>
        <end position="291"/>
    </location>
</feature>
<accession>A0ABR3BIJ9</accession>
<keyword evidence="11" id="KW-1185">Reference proteome</keyword>
<feature type="region of interest" description="Disordered" evidence="5">
    <location>
        <begin position="639"/>
        <end position="672"/>
    </location>
</feature>
<evidence type="ECO:0008006" key="12">
    <source>
        <dbReference type="Google" id="ProtNLM"/>
    </source>
</evidence>
<dbReference type="InterPro" id="IPR036964">
    <property type="entry name" value="RASGEF_cat_dom_sf"/>
</dbReference>
<feature type="compositionally biased region" description="Polar residues" evidence="5">
    <location>
        <begin position="729"/>
        <end position="739"/>
    </location>
</feature>
<feature type="domain" description="Ras-GEF" evidence="7">
    <location>
        <begin position="1014"/>
        <end position="1289"/>
    </location>
</feature>
<dbReference type="Pfam" id="PF00618">
    <property type="entry name" value="RasGEF_N"/>
    <property type="match status" value="1"/>
</dbReference>
<dbReference type="SMART" id="SM00147">
    <property type="entry name" value="RasGEF"/>
    <property type="match status" value="1"/>
</dbReference>
<sequence>MADQENFDPESSFVVRAKFDFTATDGSALSFNEGNIIQVFSKLESGWWDGMLDGRRGWFPSNYVDEINEDEVVVTEVEYEREQEPEPEGSMLNVDDVLRGDWGGDWGGAGLEQLAREMMEGNEGQDDGVGFMVEAQRRKAQLNNDMTDEFGLTAKTAAKTVLQDDTLKAHRISLSEVPKDAEEGEDAWIPSITPDGQVYYHNTQTGEDSWELPSNTPFDPSDPYLQSDDQFFSSITSSTSLTLDDNDRFLAPSQTHSDIPYPWILKLSDDGREWFYHNRLTGQIQRERPAGSDAESMLDIGLNMTRLSINSRPPTIRQSLLLRRKAIEEWESKMTHSLCLLTTPTSSPTMGLLLEIVNEALREILEATVAGSAAEEEMSRAADLGSETGMAAALLREEGAIEALQAAYHGTLASIRDLLQSFGYIGPGESMDDLPRPRWVGDMTLIGSIGVLSSVVHAAVNSKRPSGSGLSIWSEVLRSATKLKDVVNNFPSLYFAGDTYTPTDQREEKDGKRVIGWLGYEPLTLGEPMGGKWGFGKIIKGYKALDQSMVMECQCVRAEYDDTLKALATSPDLTEGVMEVLRVAKKFAKVVTEIDIARQIDVDGDMGNISEAVGSKTREDDLQEYAQLVEQARHRLIRGQTGVRSPKFNPPKQPSTSSHTHTRSGSVASTVSRASRLSDLVRRKVKGLAEDFTNVEDPYEARDRPGEMFSSSVSASQSQTSLHNVHRASASSSNTSLAHQPTDRDGLQSQKANNRSSILKAFRRHISGSDAPDGQGGLSRKGASKKLAKLLGEDMSQIPAVNVPPPHTHPRHIQQHQMLHPPPAQPETPWYMKDDYVAGEIIFDEKGAVKAGTLRALIVRLTSHTIADTPFFQAFLLTFRSFTNPAELFNHLQDRYYLPLPSQLDPEQYEEWRNKKKWYIQLRVVNALRQWLEKHFIRETDDEVLNKVEELALRMPEEDGKAELMSKQLLQLVAKRRQSEPEQMSSGTSGSLLSLPAPLLPRVSGRPLRLTDIAPLELARQLTILESTLYQKIRPTECLQKIYADEVQGQLLAPNVRKVILTANILAGWIALVILQHKDAKSRAQVYKHWLQTAVECRNLNNFSSVAAIIAGLNSSPISRLHRTRELLSAKTLAIKEDLDKAMDSSRNFMNYKDMLKTINPPCVPFLGFYLTALVFIEDGNKAFIEPGAPTKGNSMPPSTSNGSLSAYASSSQQSNPAQEETVIPTKPLINFFKRSLSAEILRDIQQYQSMPYRLARSRFIQDWIQKEFDIVHNDSRDYYELSVEIEPREKEEERITRMLHDSGFI</sequence>
<feature type="domain" description="WW" evidence="8">
    <location>
        <begin position="182"/>
        <end position="215"/>
    </location>
</feature>
<dbReference type="InterPro" id="IPR036028">
    <property type="entry name" value="SH3-like_dom_sf"/>
</dbReference>
<dbReference type="GeneID" id="91993167"/>
<dbReference type="InterPro" id="IPR001202">
    <property type="entry name" value="WW_dom"/>
</dbReference>
<dbReference type="Gene3D" id="1.10.840.10">
    <property type="entry name" value="Ras guanine-nucleotide exchange factors catalytic domain"/>
    <property type="match status" value="1"/>
</dbReference>
<dbReference type="PANTHER" id="PTHR23113">
    <property type="entry name" value="GUANINE NUCLEOTIDE EXCHANGE FACTOR"/>
    <property type="match status" value="1"/>
</dbReference>
<dbReference type="PROSITE" id="PS50020">
    <property type="entry name" value="WW_DOMAIN_2"/>
    <property type="match status" value="2"/>
</dbReference>
<dbReference type="Gene3D" id="2.30.30.40">
    <property type="entry name" value="SH3 Domains"/>
    <property type="match status" value="1"/>
</dbReference>
<evidence type="ECO:0000256" key="5">
    <source>
        <dbReference type="SAM" id="MobiDB-lite"/>
    </source>
</evidence>
<dbReference type="SUPFAM" id="SSF50044">
    <property type="entry name" value="SH3-domain"/>
    <property type="match status" value="1"/>
</dbReference>
<evidence type="ECO:0000256" key="4">
    <source>
        <dbReference type="PROSITE-ProRule" id="PRU00192"/>
    </source>
</evidence>
<evidence type="ECO:0000259" key="9">
    <source>
        <dbReference type="PROSITE" id="PS50212"/>
    </source>
</evidence>
<dbReference type="SUPFAM" id="SSF51045">
    <property type="entry name" value="WW domain"/>
    <property type="match status" value="1"/>
</dbReference>
<dbReference type="Gene3D" id="1.20.870.10">
    <property type="entry name" value="Son of sevenless (SoS) protein Chain: S domain 1"/>
    <property type="match status" value="1"/>
</dbReference>
<dbReference type="InterPro" id="IPR001452">
    <property type="entry name" value="SH3_domain"/>
</dbReference>
<name>A0ABR3BIJ9_9TREE</name>
<reference evidence="11" key="1">
    <citation type="submission" date="2015-01" db="EMBL/GenBank/DDBJ databases">
        <title>The Genome Sequence of Cryptococcus gattii MMRL2647.</title>
        <authorList>
            <consortium name="The Broad Institute Genomics Platform"/>
            <person name="Cuomo C."/>
            <person name="Litvintseva A."/>
            <person name="Chen Y."/>
            <person name="Heitman J."/>
            <person name="Sun S."/>
            <person name="Springer D."/>
            <person name="Dromer F."/>
            <person name="Young S."/>
            <person name="Zeng Q."/>
            <person name="Gargeya S."/>
            <person name="Abouelleil A."/>
            <person name="Alvarado L."/>
            <person name="Chapman S.B."/>
            <person name="Gainer-Dewar J."/>
            <person name="Goldberg J."/>
            <person name="Griggs A."/>
            <person name="Gujja S."/>
            <person name="Hansen M."/>
            <person name="Howarth C."/>
            <person name="Imamovic A."/>
            <person name="Larimer J."/>
            <person name="Murphy C."/>
            <person name="Naylor J."/>
            <person name="Pearson M."/>
            <person name="Priest M."/>
            <person name="Roberts A."/>
            <person name="Saif S."/>
            <person name="Shea T."/>
            <person name="Sykes S."/>
            <person name="Wortman J."/>
            <person name="Nusbaum C."/>
            <person name="Birren B."/>
        </authorList>
    </citation>
    <scope>NUCLEOTIDE SEQUENCE [LARGE SCALE GENOMIC DNA]</scope>
    <source>
        <strain evidence="11">IND107</strain>
    </source>
</reference>
<feature type="region of interest" description="Disordered" evidence="5">
    <location>
        <begin position="696"/>
        <end position="752"/>
    </location>
</feature>
<feature type="compositionally biased region" description="Low complexity" evidence="5">
    <location>
        <begin position="710"/>
        <end position="721"/>
    </location>
</feature>
<dbReference type="SMART" id="SM00456">
    <property type="entry name" value="WW"/>
    <property type="match status" value="2"/>
</dbReference>
<dbReference type="PROSITE" id="PS50009">
    <property type="entry name" value="RASGEF_CAT"/>
    <property type="match status" value="1"/>
</dbReference>
<evidence type="ECO:0000256" key="1">
    <source>
        <dbReference type="ARBA" id="ARBA00022443"/>
    </source>
</evidence>
<evidence type="ECO:0000256" key="3">
    <source>
        <dbReference type="PROSITE-ProRule" id="PRU00168"/>
    </source>
</evidence>
<dbReference type="PRINTS" id="PR00452">
    <property type="entry name" value="SH3DOMAIN"/>
</dbReference>
<dbReference type="Pfam" id="PF00617">
    <property type="entry name" value="RasGEF"/>
    <property type="match status" value="1"/>
</dbReference>
<feature type="domain" description="SH3" evidence="6">
    <location>
        <begin position="10"/>
        <end position="69"/>
    </location>
</feature>
<keyword evidence="2 3" id="KW-0344">Guanine-nucleotide releasing factor</keyword>
<evidence type="ECO:0000256" key="2">
    <source>
        <dbReference type="ARBA" id="ARBA00022658"/>
    </source>
</evidence>
<dbReference type="InterPro" id="IPR008937">
    <property type="entry name" value="Ras-like_GEF"/>
</dbReference>
<dbReference type="Proteomes" id="UP000054399">
    <property type="component" value="Unassembled WGS sequence"/>
</dbReference>
<feature type="domain" description="N-terminal Ras-GEF" evidence="9">
    <location>
        <begin position="845"/>
        <end position="977"/>
    </location>
</feature>
<dbReference type="CDD" id="cd00201">
    <property type="entry name" value="WW"/>
    <property type="match status" value="1"/>
</dbReference>
<dbReference type="CDD" id="cd06224">
    <property type="entry name" value="REM"/>
    <property type="match status" value="1"/>
</dbReference>
<proteinExistence type="predicted"/>
<gene>
    <name evidence="10" type="ORF">I308_106312</name>
</gene>
<evidence type="ECO:0000313" key="11">
    <source>
        <dbReference type="Proteomes" id="UP000054399"/>
    </source>
</evidence>
<dbReference type="CDD" id="cd00155">
    <property type="entry name" value="RasGEF"/>
    <property type="match status" value="1"/>
</dbReference>
<dbReference type="RefSeq" id="XP_066611017.1">
    <property type="nucleotide sequence ID" value="XM_066760745.1"/>
</dbReference>
<dbReference type="EMBL" id="ATAM02000013">
    <property type="protein sequence ID" value="KAL0240518.1"/>
    <property type="molecule type" value="Genomic_DNA"/>
</dbReference>
<evidence type="ECO:0000259" key="6">
    <source>
        <dbReference type="PROSITE" id="PS50002"/>
    </source>
</evidence>
<evidence type="ECO:0000259" key="8">
    <source>
        <dbReference type="PROSITE" id="PS50020"/>
    </source>
</evidence>
<dbReference type="PROSITE" id="PS50212">
    <property type="entry name" value="RASGEF_NTER"/>
    <property type="match status" value="1"/>
</dbReference>
<reference evidence="10 11" key="2">
    <citation type="submission" date="2024-01" db="EMBL/GenBank/DDBJ databases">
        <title>Comparative genomics of Cryptococcus and Kwoniella reveals pathogenesis evolution and contrasting modes of karyotype evolution via chromosome fusion or intercentromeric recombination.</title>
        <authorList>
            <person name="Coelho M.A."/>
            <person name="David-Palma M."/>
            <person name="Shea T."/>
            <person name="Bowers K."/>
            <person name="Mcginley-Smith S."/>
            <person name="Mohammad A.W."/>
            <person name="Gnirke A."/>
            <person name="Yurkov A.M."/>
            <person name="Nowrousian M."/>
            <person name="Sun S."/>
            <person name="Cuomo C.A."/>
            <person name="Heitman J."/>
        </authorList>
    </citation>
    <scope>NUCLEOTIDE SEQUENCE [LARGE SCALE GENOMIC DNA]</scope>
    <source>
        <strain evidence="10 11">IND107</strain>
    </source>
</reference>
<keyword evidence="1 4" id="KW-0728">SH3 domain</keyword>
<protein>
    <recommendedName>
        <fullName evidence="12">Cell division control protein 25</fullName>
    </recommendedName>
</protein>